<feature type="transmembrane region" description="Helical" evidence="7">
    <location>
        <begin position="511"/>
        <end position="533"/>
    </location>
</feature>
<dbReference type="Proteomes" id="UP001238969">
    <property type="component" value="Unassembled WGS sequence"/>
</dbReference>
<evidence type="ECO:0000256" key="3">
    <source>
        <dbReference type="ARBA" id="ARBA00022692"/>
    </source>
</evidence>
<evidence type="ECO:0000256" key="7">
    <source>
        <dbReference type="SAM" id="Phobius"/>
    </source>
</evidence>
<reference evidence="9 10" key="1">
    <citation type="submission" date="2023-05" db="EMBL/GenBank/DDBJ databases">
        <title>Cataloging the Phylogenetic Diversity of Human Bladder Bacteria.</title>
        <authorList>
            <person name="Du J."/>
        </authorList>
    </citation>
    <scope>NUCLEOTIDE SEQUENCE [LARGE SCALE GENOMIC DNA]</scope>
    <source>
        <strain evidence="9 10">UMB6972</strain>
    </source>
</reference>
<proteinExistence type="inferred from homology"/>
<organism evidence="9 10">
    <name type="scientific">Gardnerella vaginalis</name>
    <dbReference type="NCBI Taxonomy" id="2702"/>
    <lineage>
        <taxon>Bacteria</taxon>
        <taxon>Bacillati</taxon>
        <taxon>Actinomycetota</taxon>
        <taxon>Actinomycetes</taxon>
        <taxon>Bifidobacteriales</taxon>
        <taxon>Bifidobacteriaceae</taxon>
        <taxon>Gardnerella</taxon>
    </lineage>
</organism>
<evidence type="ECO:0000313" key="10">
    <source>
        <dbReference type="Proteomes" id="UP001238969"/>
    </source>
</evidence>
<dbReference type="AlphaFoldDB" id="A0ABD4ZHM4"/>
<evidence type="ECO:0000259" key="8">
    <source>
        <dbReference type="Pfam" id="PF02687"/>
    </source>
</evidence>
<feature type="transmembrane region" description="Helical" evidence="7">
    <location>
        <begin position="860"/>
        <end position="880"/>
    </location>
</feature>
<dbReference type="GO" id="GO:0005886">
    <property type="term" value="C:plasma membrane"/>
    <property type="evidence" value="ECO:0007669"/>
    <property type="project" value="UniProtKB-SubCell"/>
</dbReference>
<feature type="transmembrane region" description="Helical" evidence="7">
    <location>
        <begin position="765"/>
        <end position="794"/>
    </location>
</feature>
<feature type="transmembrane region" description="Helical" evidence="7">
    <location>
        <begin position="369"/>
        <end position="393"/>
    </location>
</feature>
<name>A0ABD4ZHM4_GARVA</name>
<evidence type="ECO:0000256" key="1">
    <source>
        <dbReference type="ARBA" id="ARBA00004651"/>
    </source>
</evidence>
<comment type="subcellular location">
    <subcellularLocation>
        <location evidence="1">Cell membrane</location>
        <topology evidence="1">Multi-pass membrane protein</topology>
    </subcellularLocation>
</comment>
<comment type="similarity">
    <text evidence="6">Belongs to the ABC-4 integral membrane protein family.</text>
</comment>
<comment type="caution">
    <text evidence="9">The sequence shown here is derived from an EMBL/GenBank/DDBJ whole genome shotgun (WGS) entry which is preliminary data.</text>
</comment>
<feature type="transmembrane region" description="Helical" evidence="7">
    <location>
        <begin position="414"/>
        <end position="442"/>
    </location>
</feature>
<dbReference type="PANTHER" id="PTHR30572">
    <property type="entry name" value="MEMBRANE COMPONENT OF TRANSPORTER-RELATED"/>
    <property type="match status" value="1"/>
</dbReference>
<accession>A0ABD4ZHM4</accession>
<keyword evidence="3 7" id="KW-0812">Transmembrane</keyword>
<dbReference type="RefSeq" id="WP_020760262.1">
    <property type="nucleotide sequence ID" value="NZ_JASOLZ010000007.1"/>
</dbReference>
<evidence type="ECO:0000256" key="4">
    <source>
        <dbReference type="ARBA" id="ARBA00022989"/>
    </source>
</evidence>
<dbReference type="InterPro" id="IPR050250">
    <property type="entry name" value="Macrolide_Exporter_MacB"/>
</dbReference>
<evidence type="ECO:0000256" key="6">
    <source>
        <dbReference type="ARBA" id="ARBA00038076"/>
    </source>
</evidence>
<keyword evidence="4 7" id="KW-1133">Transmembrane helix</keyword>
<protein>
    <submittedName>
        <fullName evidence="9">FtsX-like permease family protein</fullName>
    </submittedName>
</protein>
<keyword evidence="2" id="KW-1003">Cell membrane</keyword>
<feature type="domain" description="ABC3 transporter permease C-terminal" evidence="8">
    <location>
        <begin position="773"/>
        <end position="890"/>
    </location>
</feature>
<feature type="transmembrane region" description="Helical" evidence="7">
    <location>
        <begin position="454"/>
        <end position="478"/>
    </location>
</feature>
<feature type="transmembrane region" description="Helical" evidence="7">
    <location>
        <begin position="817"/>
        <end position="848"/>
    </location>
</feature>
<feature type="domain" description="ABC3 transporter permease C-terminal" evidence="8">
    <location>
        <begin position="277"/>
        <end position="397"/>
    </location>
</feature>
<feature type="transmembrane region" description="Helical" evidence="7">
    <location>
        <begin position="270"/>
        <end position="297"/>
    </location>
</feature>
<keyword evidence="5 7" id="KW-0472">Membrane</keyword>
<evidence type="ECO:0000256" key="2">
    <source>
        <dbReference type="ARBA" id="ARBA00022475"/>
    </source>
</evidence>
<dbReference type="PANTHER" id="PTHR30572:SF4">
    <property type="entry name" value="ABC TRANSPORTER PERMEASE YTRF"/>
    <property type="match status" value="1"/>
</dbReference>
<evidence type="ECO:0000313" key="9">
    <source>
        <dbReference type="EMBL" id="MDK6862145.1"/>
    </source>
</evidence>
<gene>
    <name evidence="9" type="ORF">QP355_05760</name>
</gene>
<dbReference type="EMBL" id="JASOLZ010000007">
    <property type="protein sequence ID" value="MDK6862145.1"/>
    <property type="molecule type" value="Genomic_DNA"/>
</dbReference>
<evidence type="ECO:0000256" key="5">
    <source>
        <dbReference type="ARBA" id="ARBA00023136"/>
    </source>
</evidence>
<dbReference type="Pfam" id="PF02687">
    <property type="entry name" value="FtsX"/>
    <property type="match status" value="2"/>
</dbReference>
<dbReference type="InterPro" id="IPR003838">
    <property type="entry name" value="ABC3_permease_C"/>
</dbReference>
<sequence>MWKIALKLMRKSVRMLIASGIAILIGSMFMSATLLFANSVDDLMVRNATNEFGSANYAISFRNPNSSPSSEIHYKDLHLDEISKMPGVNGIRSDDATALVRVEKGDKSVTSIAWSNGLYGNLPVYKSTEGRDPQEIGEITLIKSIAKSIHANIGDTITLVKVDDTGGDKEKSYDVRVVGLVDDGEHSQIPFSNRGTYLGGITNDFCAKLENIENFDNQVVQSKVYMSIDESKINDLSPKINALLPSRFSLMSRHEVGVRSVRNVSNGTNFVTMFLLSFGILALLISSLVIANTFQVLVAQRRRTLALLRVIGAQSHQLYAAVLLEAAILGVISAAVGVLCAIGFMGAISNVNINSGPLSKIPLIVSLPAIVWPIAIGTIVTVLASMSAARSATKVTPMEALRPMDLIKDKRASIIRAVFGVIFIVVGILATALSATSLASMIAGKSPNAGSDSWMTLLGAMFGCALVFIGIIITATFWMPFAMKATGAIMALCGPASKVANANVQRNPRRVAATGTALLIGVTLVSTVVTGAICGKATLKGVVDDRYSVDIIIQGKNVDESLAADISKISGIKHTELLPAVPMTFKNAKGKTEYAMAVGVDNVNQLKNVMHTDLDGVNINKDSILLPKFNEEGGEPFELKKGNLDLQAYVEKYSSGETDSDNITPFTGTNTDSSNNDKSITVKQVQFKKYRNVNIYSRNTAFVSKSYFNNYLKPTTHILLISVDSSKANLVDIVKNIRNITSSYAEVMAAGSVFERAQWESAIDVMMMLLVGLIAVAVVIALIGVANTLSLSVIERTKESATLRAIGMTRGQVRRSLALEATLISLTSTVSGLIVGTVFGWIGSYMVFSVIGKVPFVVDWAIYAVLALIALLAALLSSVLPARRAVKSSPVVALAEE</sequence>
<feature type="transmembrane region" description="Helical" evidence="7">
    <location>
        <begin position="318"/>
        <end position="349"/>
    </location>
</feature>